<keyword evidence="2" id="KW-0732">Signal</keyword>
<sequence length="168" mass="17938">MLLAAILILAIMAGAVPDPALKQAASPVPRAEAFGPPLWKRTARPPTWKRKHRRQVEAMGDNNPSSMGGNNNVPGTLDDIQPAQGQPLDNPAQPADQAPENPMQPADQAPKNPMQPAQGEPPEVPENPLPMDPVRDGTVAEEPQEAQEPDVHDSQPFGLGPIAPLFGW</sequence>
<feature type="chain" id="PRO_5041431792" evidence="2">
    <location>
        <begin position="18"/>
        <end position="168"/>
    </location>
</feature>
<evidence type="ECO:0000313" key="3">
    <source>
        <dbReference type="EMBL" id="BEI93116.1"/>
    </source>
</evidence>
<feature type="compositionally biased region" description="Polar residues" evidence="1">
    <location>
        <begin position="62"/>
        <end position="74"/>
    </location>
</feature>
<protein>
    <submittedName>
        <fullName evidence="3">Uncharacterized protein</fullName>
    </submittedName>
</protein>
<evidence type="ECO:0000256" key="2">
    <source>
        <dbReference type="SAM" id="SignalP"/>
    </source>
</evidence>
<proteinExistence type="predicted"/>
<dbReference type="KEGG" id="ccac:CcaHIS019_0507440"/>
<organism evidence="3 4">
    <name type="scientific">Cutaneotrichosporon cavernicola</name>
    <dbReference type="NCBI Taxonomy" id="279322"/>
    <lineage>
        <taxon>Eukaryota</taxon>
        <taxon>Fungi</taxon>
        <taxon>Dikarya</taxon>
        <taxon>Basidiomycota</taxon>
        <taxon>Agaricomycotina</taxon>
        <taxon>Tremellomycetes</taxon>
        <taxon>Trichosporonales</taxon>
        <taxon>Trichosporonaceae</taxon>
        <taxon>Cutaneotrichosporon</taxon>
    </lineage>
</organism>
<evidence type="ECO:0000256" key="1">
    <source>
        <dbReference type="SAM" id="MobiDB-lite"/>
    </source>
</evidence>
<feature type="compositionally biased region" description="Basic residues" evidence="1">
    <location>
        <begin position="41"/>
        <end position="54"/>
    </location>
</feature>
<accession>A0AA48L727</accession>
<reference evidence="3" key="1">
    <citation type="journal article" date="2023" name="BMC Genomics">
        <title>Chromosome-level genome assemblies of Cutaneotrichosporon spp. (Trichosporonales, Basidiomycota) reveal imbalanced evolution between nucleotide sequences and chromosome synteny.</title>
        <authorList>
            <person name="Kobayashi Y."/>
            <person name="Kayamori A."/>
            <person name="Aoki K."/>
            <person name="Shiwa Y."/>
            <person name="Matsutani M."/>
            <person name="Fujita N."/>
            <person name="Sugita T."/>
            <person name="Iwasaki W."/>
            <person name="Tanaka N."/>
            <person name="Takashima M."/>
        </authorList>
    </citation>
    <scope>NUCLEOTIDE SEQUENCE</scope>
    <source>
        <strain evidence="3">HIS019</strain>
    </source>
</reference>
<keyword evidence="4" id="KW-1185">Reference proteome</keyword>
<name>A0AA48L727_9TREE</name>
<evidence type="ECO:0000313" key="4">
    <source>
        <dbReference type="Proteomes" id="UP001233271"/>
    </source>
</evidence>
<dbReference type="RefSeq" id="XP_060458381.1">
    <property type="nucleotide sequence ID" value="XM_060601937.1"/>
</dbReference>
<gene>
    <name evidence="3" type="ORF">CcaverHIS019_0507440</name>
</gene>
<dbReference type="AlphaFoldDB" id="A0AA48L727"/>
<feature type="compositionally biased region" description="Pro residues" evidence="1">
    <location>
        <begin position="122"/>
        <end position="131"/>
    </location>
</feature>
<dbReference type="EMBL" id="AP028216">
    <property type="protein sequence ID" value="BEI93116.1"/>
    <property type="molecule type" value="Genomic_DNA"/>
</dbReference>
<dbReference type="Proteomes" id="UP001233271">
    <property type="component" value="Chromosome 5"/>
</dbReference>
<dbReference type="GeneID" id="85496986"/>
<feature type="signal peptide" evidence="2">
    <location>
        <begin position="1"/>
        <end position="17"/>
    </location>
</feature>
<feature type="region of interest" description="Disordered" evidence="1">
    <location>
        <begin position="34"/>
        <end position="168"/>
    </location>
</feature>